<evidence type="ECO:0000313" key="3">
    <source>
        <dbReference type="EMBL" id="KWV47213.1"/>
    </source>
</evidence>
<reference evidence="3 7" key="1">
    <citation type="submission" date="2015-11" db="EMBL/GenBank/DDBJ databases">
        <title>Draft Genome Sequence of the Strain BR 10303 (Bradyrhizobium sp.) isolated from nodules of Centrolobium paraense.</title>
        <authorList>
            <person name="Zelli J.E."/>
            <person name="Simoes-Araujo J.L."/>
            <person name="Barauna A.C."/>
            <person name="Silva K."/>
        </authorList>
    </citation>
    <scope>NUCLEOTIDE SEQUENCE [LARGE SCALE GENOMIC DNA]</scope>
    <source>
        <strain evidence="3 7">BR 10303</strain>
    </source>
</reference>
<dbReference type="PANTHER" id="PTHR33055">
    <property type="entry name" value="TRANSPOSASE FOR INSERTION SEQUENCE ELEMENT IS1111A"/>
    <property type="match status" value="1"/>
</dbReference>
<name>A0A109JE32_9BRAD</name>
<evidence type="ECO:0000259" key="1">
    <source>
        <dbReference type="Pfam" id="PF01548"/>
    </source>
</evidence>
<sequence length="356" mass="39544">MSQQSNCAIAVIGIDIGKNSFHVVGQDQHGAIVLRQKWSRGQVEVRLANLPPCLIGMEACVGAHHLSRKLQLLGHNARLMPAKYVRPYSKGQKNDFRDAEAIAEAVQRPTMKFVATKTADQLDLQALHRVRERLVSQRTGIINQIRAFLLERDIAVRQGLRFLRAELPGILAMRTDVLSPRMSRLIEALAGDWRHLDARIEGLTGEIEALARQDLHCERLMTVPGIGPIISSAMVAAVGTGDVFSKGRDFGAWLGLVPKQISTGDRTILGSISRRGNRYLRALFVQAAWVVLVKLGPKQWERYGLKSWIEAAKKRLHHNVLAIALAHKLARIAWAVLNKGRAFACDKNNTMESHPA</sequence>
<dbReference type="GO" id="GO:0006313">
    <property type="term" value="P:DNA transposition"/>
    <property type="evidence" value="ECO:0007669"/>
    <property type="project" value="InterPro"/>
</dbReference>
<dbReference type="OrthoDB" id="5289737at2"/>
<dbReference type="EMBL" id="LNCU01000048">
    <property type="protein sequence ID" value="KWV56585.1"/>
    <property type="molecule type" value="Genomic_DNA"/>
</dbReference>
<accession>A0A109JE32</accession>
<feature type="domain" description="Transposase IS116/IS110/IS902 C-terminal" evidence="2">
    <location>
        <begin position="217"/>
        <end position="298"/>
    </location>
</feature>
<evidence type="ECO:0000313" key="4">
    <source>
        <dbReference type="EMBL" id="KWV56448.1"/>
    </source>
</evidence>
<dbReference type="AlphaFoldDB" id="A0A109JE32"/>
<evidence type="ECO:0000313" key="7">
    <source>
        <dbReference type="Proteomes" id="UP000057737"/>
    </source>
</evidence>
<dbReference type="EMBL" id="LNCU01000009">
    <property type="protein sequence ID" value="KWV61114.1"/>
    <property type="molecule type" value="Genomic_DNA"/>
</dbReference>
<dbReference type="PANTHER" id="PTHR33055:SF3">
    <property type="entry name" value="PUTATIVE TRANSPOSASE FOR IS117-RELATED"/>
    <property type="match status" value="1"/>
</dbReference>
<feature type="domain" description="Transposase IS110-like N-terminal" evidence="1">
    <location>
        <begin position="12"/>
        <end position="150"/>
    </location>
</feature>
<gene>
    <name evidence="5" type="ORF">AS156_04070</name>
    <name evidence="4" type="ORF">AS156_04325</name>
    <name evidence="3" type="ORF">AS156_20360</name>
    <name evidence="6" type="ORF">AS156_25840</name>
</gene>
<keyword evidence="7" id="KW-1185">Reference proteome</keyword>
<comment type="caution">
    <text evidence="3">The sequence shown here is derived from an EMBL/GenBank/DDBJ whole genome shotgun (WGS) entry which is preliminary data.</text>
</comment>
<dbReference type="InterPro" id="IPR003346">
    <property type="entry name" value="Transposase_20"/>
</dbReference>
<evidence type="ECO:0000259" key="2">
    <source>
        <dbReference type="Pfam" id="PF02371"/>
    </source>
</evidence>
<dbReference type="InterPro" id="IPR047650">
    <property type="entry name" value="Transpos_IS110"/>
</dbReference>
<dbReference type="EMBL" id="LNCU01000049">
    <property type="protein sequence ID" value="KWV56448.1"/>
    <property type="molecule type" value="Genomic_DNA"/>
</dbReference>
<dbReference type="Pfam" id="PF01548">
    <property type="entry name" value="DEDD_Tnp_IS110"/>
    <property type="match status" value="1"/>
</dbReference>
<dbReference type="InterPro" id="IPR002525">
    <property type="entry name" value="Transp_IS110-like_N"/>
</dbReference>
<dbReference type="EMBL" id="LNCU01000114">
    <property type="protein sequence ID" value="KWV47213.1"/>
    <property type="molecule type" value="Genomic_DNA"/>
</dbReference>
<dbReference type="NCBIfam" id="NF033542">
    <property type="entry name" value="transpos_IS110"/>
    <property type="match status" value="1"/>
</dbReference>
<evidence type="ECO:0000313" key="5">
    <source>
        <dbReference type="EMBL" id="KWV56585.1"/>
    </source>
</evidence>
<dbReference type="GO" id="GO:0004803">
    <property type="term" value="F:transposase activity"/>
    <property type="evidence" value="ECO:0007669"/>
    <property type="project" value="InterPro"/>
</dbReference>
<dbReference type="Pfam" id="PF02371">
    <property type="entry name" value="Transposase_20"/>
    <property type="match status" value="1"/>
</dbReference>
<dbReference type="GO" id="GO:0003677">
    <property type="term" value="F:DNA binding"/>
    <property type="evidence" value="ECO:0007669"/>
    <property type="project" value="InterPro"/>
</dbReference>
<proteinExistence type="predicted"/>
<evidence type="ECO:0000313" key="6">
    <source>
        <dbReference type="EMBL" id="KWV61114.1"/>
    </source>
</evidence>
<dbReference type="RefSeq" id="WP_066498677.1">
    <property type="nucleotide sequence ID" value="NZ_LNCU01000009.1"/>
</dbReference>
<organism evidence="3 7">
    <name type="scientific">Bradyrhizobium macuxiense</name>
    <dbReference type="NCBI Taxonomy" id="1755647"/>
    <lineage>
        <taxon>Bacteria</taxon>
        <taxon>Pseudomonadati</taxon>
        <taxon>Pseudomonadota</taxon>
        <taxon>Alphaproteobacteria</taxon>
        <taxon>Hyphomicrobiales</taxon>
        <taxon>Nitrobacteraceae</taxon>
        <taxon>Bradyrhizobium</taxon>
    </lineage>
</organism>
<dbReference type="Proteomes" id="UP000057737">
    <property type="component" value="Unassembled WGS sequence"/>
</dbReference>
<protein>
    <submittedName>
        <fullName evidence="3">Transposase</fullName>
    </submittedName>
</protein>